<reference evidence="8" key="1">
    <citation type="submission" date="2022-06" db="EMBL/GenBank/DDBJ databases">
        <title>Genome sequencing of Brevibacillus sp. BB3-R1.</title>
        <authorList>
            <person name="Heo J."/>
            <person name="Lee D."/>
            <person name="Won M."/>
            <person name="Han B.-H."/>
            <person name="Hong S.-B."/>
            <person name="Kwon S.-W."/>
        </authorList>
    </citation>
    <scope>NUCLEOTIDE SEQUENCE</scope>
    <source>
        <strain evidence="8">BB3-R1</strain>
    </source>
</reference>
<dbReference type="PROSITE" id="PS51935">
    <property type="entry name" value="NLPC_P60"/>
    <property type="match status" value="1"/>
</dbReference>
<dbReference type="InterPro" id="IPR038765">
    <property type="entry name" value="Papain-like_cys_pep_sf"/>
</dbReference>
<accession>A0ABY4W7Z6</accession>
<dbReference type="EMBL" id="CP098755">
    <property type="protein sequence ID" value="USG63306.1"/>
    <property type="molecule type" value="Genomic_DNA"/>
</dbReference>
<feature type="chain" id="PRO_5046840053" evidence="6">
    <location>
        <begin position="31"/>
        <end position="288"/>
    </location>
</feature>
<evidence type="ECO:0000256" key="5">
    <source>
        <dbReference type="SAM" id="MobiDB-lite"/>
    </source>
</evidence>
<keyword evidence="3" id="KW-0378">Hydrolase</keyword>
<dbReference type="Proteomes" id="UP001056500">
    <property type="component" value="Chromosome"/>
</dbReference>
<proteinExistence type="inferred from homology"/>
<name>A0ABY4W7Z6_9BACL</name>
<evidence type="ECO:0000259" key="7">
    <source>
        <dbReference type="PROSITE" id="PS51935"/>
    </source>
</evidence>
<sequence>MTKRNWKGKTNTVVALLMGTSLLFGGQAYAGAEGAHKHHSQHDFWLQMMQEQKNQTIQGNDDNNQVTADDQHYGDQGQQAWDNQNLSNADTATYGDRAAIYRGEATPGEKIDTSAYTFNQFAPNNYLFAAKNQNSTINSDQQSYTNNTSTLSAPVKKSASSSSLADQIIANGLAYKGVPYKFGSSKNTTSTFDCSSFTQRVFKEAGITLPRDSRQQSQVGKKVSKDQLQKGDLVFFRSYGSSSPRITHVAIYAGNNTLLHTYGKPGVTTTPFRGTSWEKRFEIARRVI</sequence>
<feature type="compositionally biased region" description="Polar residues" evidence="5">
    <location>
        <begin position="55"/>
        <end position="68"/>
    </location>
</feature>
<evidence type="ECO:0000256" key="1">
    <source>
        <dbReference type="ARBA" id="ARBA00007074"/>
    </source>
</evidence>
<dbReference type="RefSeq" id="WP_251870388.1">
    <property type="nucleotide sequence ID" value="NZ_CP098755.1"/>
</dbReference>
<feature type="region of interest" description="Disordered" evidence="5">
    <location>
        <begin position="55"/>
        <end position="81"/>
    </location>
</feature>
<dbReference type="SUPFAM" id="SSF54001">
    <property type="entry name" value="Cysteine proteinases"/>
    <property type="match status" value="1"/>
</dbReference>
<gene>
    <name evidence="8" type="ORF">NDK47_14020</name>
</gene>
<dbReference type="PANTHER" id="PTHR47053:SF1">
    <property type="entry name" value="MUREIN DD-ENDOPEPTIDASE MEPH-RELATED"/>
    <property type="match status" value="1"/>
</dbReference>
<evidence type="ECO:0000256" key="4">
    <source>
        <dbReference type="ARBA" id="ARBA00022807"/>
    </source>
</evidence>
<keyword evidence="9" id="KW-1185">Reference proteome</keyword>
<dbReference type="InterPro" id="IPR051202">
    <property type="entry name" value="Peptidase_C40"/>
</dbReference>
<evidence type="ECO:0000313" key="8">
    <source>
        <dbReference type="EMBL" id="USG63306.1"/>
    </source>
</evidence>
<evidence type="ECO:0000256" key="6">
    <source>
        <dbReference type="SAM" id="SignalP"/>
    </source>
</evidence>
<comment type="similarity">
    <text evidence="1">Belongs to the peptidase C40 family.</text>
</comment>
<dbReference type="PANTHER" id="PTHR47053">
    <property type="entry name" value="MUREIN DD-ENDOPEPTIDASE MEPH-RELATED"/>
    <property type="match status" value="1"/>
</dbReference>
<dbReference type="InterPro" id="IPR000064">
    <property type="entry name" value="NLP_P60_dom"/>
</dbReference>
<keyword evidence="2" id="KW-0645">Protease</keyword>
<keyword evidence="6" id="KW-0732">Signal</keyword>
<dbReference type="Pfam" id="PF00877">
    <property type="entry name" value="NLPC_P60"/>
    <property type="match status" value="1"/>
</dbReference>
<evidence type="ECO:0000313" key="9">
    <source>
        <dbReference type="Proteomes" id="UP001056500"/>
    </source>
</evidence>
<evidence type="ECO:0000256" key="3">
    <source>
        <dbReference type="ARBA" id="ARBA00022801"/>
    </source>
</evidence>
<feature type="domain" description="NlpC/P60" evidence="7">
    <location>
        <begin position="162"/>
        <end position="288"/>
    </location>
</feature>
<organism evidence="8 9">
    <name type="scientific">Brevibacillus ruminantium</name>
    <dbReference type="NCBI Taxonomy" id="2950604"/>
    <lineage>
        <taxon>Bacteria</taxon>
        <taxon>Bacillati</taxon>
        <taxon>Bacillota</taxon>
        <taxon>Bacilli</taxon>
        <taxon>Bacillales</taxon>
        <taxon>Paenibacillaceae</taxon>
        <taxon>Brevibacillus</taxon>
    </lineage>
</organism>
<protein>
    <submittedName>
        <fullName evidence="8">C40 family peptidase</fullName>
    </submittedName>
</protein>
<keyword evidence="4" id="KW-0788">Thiol protease</keyword>
<feature type="signal peptide" evidence="6">
    <location>
        <begin position="1"/>
        <end position="30"/>
    </location>
</feature>
<evidence type="ECO:0000256" key="2">
    <source>
        <dbReference type="ARBA" id="ARBA00022670"/>
    </source>
</evidence>
<dbReference type="Gene3D" id="3.90.1720.10">
    <property type="entry name" value="endopeptidase domain like (from Nostoc punctiforme)"/>
    <property type="match status" value="1"/>
</dbReference>